<protein>
    <submittedName>
        <fullName evidence="1">Uncharacterized protein</fullName>
    </submittedName>
</protein>
<sequence>MAPRLHPLLRGAWGADGDPVIQVTLLDGLKRLLNPAFIQEVGTYTCDERGFSVPVGTEGAVERTFVLMSGGHDPIDVIETPDVVVRLKAAWERREIYVAVSDAPLYAHFSGEGEEEIVFELAHA</sequence>
<name>A0A9E7MQ11_9CAUD</name>
<evidence type="ECO:0000313" key="1">
    <source>
        <dbReference type="EMBL" id="USN14294.1"/>
    </source>
</evidence>
<keyword evidence="2" id="KW-1185">Reference proteome</keyword>
<accession>A0A9E7MQ11</accession>
<reference evidence="1" key="1">
    <citation type="submission" date="2022-05" db="EMBL/GenBank/DDBJ databases">
        <authorList>
            <person name="Friedrich I."/>
            <person name="Poehlein A."/>
            <person name="Schneider D."/>
            <person name="Hertel R."/>
            <person name="Daniel R."/>
        </authorList>
    </citation>
    <scope>NUCLEOTIDE SEQUENCE</scope>
</reference>
<evidence type="ECO:0000313" key="2">
    <source>
        <dbReference type="Proteomes" id="UP001056685"/>
    </source>
</evidence>
<dbReference type="Proteomes" id="UP001056685">
    <property type="component" value="Segment"/>
</dbReference>
<organism evidence="1 2">
    <name type="scientific">Brevundimonas phage vB_BpoS-Kabachok</name>
    <dbReference type="NCBI Taxonomy" id="2948600"/>
    <lineage>
        <taxon>Viruses</taxon>
        <taxon>Duplodnaviria</taxon>
        <taxon>Heunggongvirae</taxon>
        <taxon>Uroviricota</taxon>
        <taxon>Caudoviricetes</taxon>
        <taxon>Jeanschmidtviridae</taxon>
        <taxon>Marchewkavirus</taxon>
        <taxon>Marchewkavirus kabachok</taxon>
    </lineage>
</organism>
<gene>
    <name evidence="1" type="ORF">KABACHOK_04810</name>
</gene>
<proteinExistence type="predicted"/>
<dbReference type="EMBL" id="ON529852">
    <property type="protein sequence ID" value="USN14294.1"/>
    <property type="molecule type" value="Genomic_DNA"/>
</dbReference>